<feature type="domain" description="Glycosyltransferase 2-like" evidence="5">
    <location>
        <begin position="49"/>
        <end position="186"/>
    </location>
</feature>
<keyword evidence="4" id="KW-0812">Transmembrane</keyword>
<evidence type="ECO:0000259" key="5">
    <source>
        <dbReference type="Pfam" id="PF00535"/>
    </source>
</evidence>
<gene>
    <name evidence="6" type="ORF">CRP01_09860</name>
</gene>
<keyword evidence="4" id="KW-0472">Membrane</keyword>
<dbReference type="Pfam" id="PF00535">
    <property type="entry name" value="Glycos_transf_2"/>
    <property type="match status" value="1"/>
</dbReference>
<evidence type="ECO:0000313" key="6">
    <source>
        <dbReference type="EMBL" id="PHN06597.1"/>
    </source>
</evidence>
<dbReference type="EMBL" id="PDUD01000017">
    <property type="protein sequence ID" value="PHN06597.1"/>
    <property type="molecule type" value="Genomic_DNA"/>
</dbReference>
<dbReference type="Proteomes" id="UP000223913">
    <property type="component" value="Unassembled WGS sequence"/>
</dbReference>
<dbReference type="AlphaFoldDB" id="A0A2D0NDP4"/>
<accession>A0A2D0NDP4</accession>
<keyword evidence="2" id="KW-0328">Glycosyltransferase</keyword>
<sequence length="402" mass="47221">MEIFFLSLLFFSGICLVHTYWFYPKLLRWLADRQPSTPPGPPETMPFVSVLMAVYNEEKVIARKIDTLLRLNYPADQIRIFIGSDHSSDGTNDILETYQQRDPRIRFHAFSERNGKPGIINRLYEEAIRFEPASKDHLLLITDANVMLEPDCLYSLARHFQDPEIAIVDAHMQHVGLQAEGISRSEDQYLSGEVQLKHHEGKLWGTMIGPFGGCYTLRSDYFSPVPSNFLVDDFYIAMRVFERGGRAINDLEAVCVEAVSHEWREEYRRKARISTGNYQNLVTFRHLWWPPFRPLSFAFLSHKVLRWLGPFFLILFFAASLALWLLFDNYYYSWLFLCVIVFYFALPILDILLRRGGIQWRFIRNIRYFFLMNLALLTGFFRFIKGVNNNVWEPPKRQQLPS</sequence>
<dbReference type="PANTHER" id="PTHR43630:SF1">
    <property type="entry name" value="POLY-BETA-1,6-N-ACETYL-D-GLUCOSAMINE SYNTHASE"/>
    <property type="match status" value="1"/>
</dbReference>
<feature type="transmembrane region" description="Helical" evidence="4">
    <location>
        <begin position="6"/>
        <end position="23"/>
    </location>
</feature>
<keyword evidence="3 6" id="KW-0808">Transferase</keyword>
<organism evidence="6 7">
    <name type="scientific">Flavilitoribacter nigricans (strain ATCC 23147 / DSM 23189 / NBRC 102662 / NCIMB 1420 / SS-2)</name>
    <name type="common">Lewinella nigricans</name>
    <dbReference type="NCBI Taxonomy" id="1122177"/>
    <lineage>
        <taxon>Bacteria</taxon>
        <taxon>Pseudomonadati</taxon>
        <taxon>Bacteroidota</taxon>
        <taxon>Saprospiria</taxon>
        <taxon>Saprospirales</taxon>
        <taxon>Lewinellaceae</taxon>
        <taxon>Flavilitoribacter</taxon>
    </lineage>
</organism>
<evidence type="ECO:0000256" key="1">
    <source>
        <dbReference type="ARBA" id="ARBA00006739"/>
    </source>
</evidence>
<keyword evidence="4" id="KW-1133">Transmembrane helix</keyword>
<protein>
    <submittedName>
        <fullName evidence="6">Glycosyl transferase family 2</fullName>
    </submittedName>
</protein>
<evidence type="ECO:0000256" key="2">
    <source>
        <dbReference type="ARBA" id="ARBA00022676"/>
    </source>
</evidence>
<feature type="transmembrane region" description="Helical" evidence="4">
    <location>
        <begin position="365"/>
        <end position="384"/>
    </location>
</feature>
<comment type="caution">
    <text evidence="6">The sequence shown here is derived from an EMBL/GenBank/DDBJ whole genome shotgun (WGS) entry which is preliminary data.</text>
</comment>
<dbReference type="GO" id="GO:0016757">
    <property type="term" value="F:glycosyltransferase activity"/>
    <property type="evidence" value="ECO:0007669"/>
    <property type="project" value="UniProtKB-KW"/>
</dbReference>
<dbReference type="SUPFAM" id="SSF53448">
    <property type="entry name" value="Nucleotide-diphospho-sugar transferases"/>
    <property type="match status" value="1"/>
</dbReference>
<keyword evidence="7" id="KW-1185">Reference proteome</keyword>
<dbReference type="PANTHER" id="PTHR43630">
    <property type="entry name" value="POLY-BETA-1,6-N-ACETYL-D-GLUCOSAMINE SYNTHASE"/>
    <property type="match status" value="1"/>
</dbReference>
<dbReference type="RefSeq" id="WP_099149853.1">
    <property type="nucleotide sequence ID" value="NZ_PDUD01000017.1"/>
</dbReference>
<proteinExistence type="inferred from homology"/>
<evidence type="ECO:0000256" key="3">
    <source>
        <dbReference type="ARBA" id="ARBA00022679"/>
    </source>
</evidence>
<evidence type="ECO:0000313" key="7">
    <source>
        <dbReference type="Proteomes" id="UP000223913"/>
    </source>
</evidence>
<feature type="transmembrane region" description="Helical" evidence="4">
    <location>
        <begin position="307"/>
        <end position="327"/>
    </location>
</feature>
<name>A0A2D0NDP4_FLAN2</name>
<dbReference type="Gene3D" id="3.90.550.10">
    <property type="entry name" value="Spore Coat Polysaccharide Biosynthesis Protein SpsA, Chain A"/>
    <property type="match status" value="1"/>
</dbReference>
<feature type="transmembrane region" description="Helical" evidence="4">
    <location>
        <begin position="333"/>
        <end position="353"/>
    </location>
</feature>
<dbReference type="InterPro" id="IPR001173">
    <property type="entry name" value="Glyco_trans_2-like"/>
</dbReference>
<comment type="similarity">
    <text evidence="1">Belongs to the glycosyltransferase 2 family.</text>
</comment>
<reference evidence="6 7" key="1">
    <citation type="submission" date="2017-10" db="EMBL/GenBank/DDBJ databases">
        <title>The draft genome sequence of Lewinella nigricans NBRC 102662.</title>
        <authorList>
            <person name="Wang K."/>
        </authorList>
    </citation>
    <scope>NUCLEOTIDE SEQUENCE [LARGE SCALE GENOMIC DNA]</scope>
    <source>
        <strain evidence="6 7">NBRC 102662</strain>
    </source>
</reference>
<dbReference type="OrthoDB" id="9766971at2"/>
<evidence type="ECO:0000256" key="4">
    <source>
        <dbReference type="SAM" id="Phobius"/>
    </source>
</evidence>
<dbReference type="InterPro" id="IPR029044">
    <property type="entry name" value="Nucleotide-diphossugar_trans"/>
</dbReference>